<organism evidence="1 2">
    <name type="scientific">Sphingobium tyrosinilyticum</name>
    <dbReference type="NCBI Taxonomy" id="2715436"/>
    <lineage>
        <taxon>Bacteria</taxon>
        <taxon>Pseudomonadati</taxon>
        <taxon>Pseudomonadota</taxon>
        <taxon>Alphaproteobacteria</taxon>
        <taxon>Sphingomonadales</taxon>
        <taxon>Sphingomonadaceae</taxon>
        <taxon>Sphingobium</taxon>
    </lineage>
</organism>
<sequence length="55" mass="5784">MTQIALADQIATGATLATGEGAESIAAALIRRLSWLEGEAGASRLVRPLEEDLFQ</sequence>
<dbReference type="Gene3D" id="3.30.1330.100">
    <property type="entry name" value="CofE-like"/>
    <property type="match status" value="1"/>
</dbReference>
<gene>
    <name evidence="1" type="ORF">ACFO3E_12835</name>
</gene>
<accession>A0ABV9EZM3</accession>
<dbReference type="Gene3D" id="3.90.1660.10">
    <property type="entry name" value="CofE-like domain"/>
    <property type="match status" value="1"/>
</dbReference>
<protein>
    <submittedName>
        <fullName evidence="1">Uncharacterized protein</fullName>
    </submittedName>
</protein>
<dbReference type="EMBL" id="JBHSFZ010000027">
    <property type="protein sequence ID" value="MFC4595071.1"/>
    <property type="molecule type" value="Genomic_DNA"/>
</dbReference>
<comment type="caution">
    <text evidence="1">The sequence shown here is derived from an EMBL/GenBank/DDBJ whole genome shotgun (WGS) entry which is preliminary data.</text>
</comment>
<keyword evidence="2" id="KW-1185">Reference proteome</keyword>
<reference evidence="2" key="1">
    <citation type="journal article" date="2019" name="Int. J. Syst. Evol. Microbiol.">
        <title>The Global Catalogue of Microorganisms (GCM) 10K type strain sequencing project: providing services to taxonomists for standard genome sequencing and annotation.</title>
        <authorList>
            <consortium name="The Broad Institute Genomics Platform"/>
            <consortium name="The Broad Institute Genome Sequencing Center for Infectious Disease"/>
            <person name="Wu L."/>
            <person name="Ma J."/>
        </authorList>
    </citation>
    <scope>NUCLEOTIDE SEQUENCE [LARGE SCALE GENOMIC DNA]</scope>
    <source>
        <strain evidence="2">NBRC 103632</strain>
    </source>
</reference>
<dbReference type="Proteomes" id="UP001595957">
    <property type="component" value="Unassembled WGS sequence"/>
</dbReference>
<proteinExistence type="predicted"/>
<name>A0ABV9EZM3_9SPHN</name>
<dbReference type="RefSeq" id="WP_380805228.1">
    <property type="nucleotide sequence ID" value="NZ_JBHSFZ010000027.1"/>
</dbReference>
<evidence type="ECO:0000313" key="2">
    <source>
        <dbReference type="Proteomes" id="UP001595957"/>
    </source>
</evidence>
<evidence type="ECO:0000313" key="1">
    <source>
        <dbReference type="EMBL" id="MFC4595071.1"/>
    </source>
</evidence>
<dbReference type="SUPFAM" id="SSF144010">
    <property type="entry name" value="CofE-like"/>
    <property type="match status" value="1"/>
</dbReference>